<comment type="caution">
    <text evidence="1">The sequence shown here is derived from an EMBL/GenBank/DDBJ whole genome shotgun (WGS) entry which is preliminary data.</text>
</comment>
<proteinExistence type="predicted"/>
<accession>A0ABU1GNV3</accession>
<dbReference type="Proteomes" id="UP001252270">
    <property type="component" value="Unassembled WGS sequence"/>
</dbReference>
<organism evidence="1 2">
    <name type="scientific">Halomonas mongoliensis</name>
    <dbReference type="NCBI Taxonomy" id="321265"/>
    <lineage>
        <taxon>Bacteria</taxon>
        <taxon>Pseudomonadati</taxon>
        <taxon>Pseudomonadota</taxon>
        <taxon>Gammaproteobacteria</taxon>
        <taxon>Oceanospirillales</taxon>
        <taxon>Halomonadaceae</taxon>
        <taxon>Halomonas</taxon>
    </lineage>
</organism>
<sequence length="240" mass="28004">MERTLFVFEGEKRERQYFQSIKNAFFSEEGSHVLVSFNNDIYELYKELASDEDLDPFEVIRELNPVVRCQEELSRLRRDQIGQIYLFFDMEPCDEQYSDEKLIKMLELFNNETEHGKLFISYPMVEALRDIDDHAEYLTRTAALSDCYGKFYKRWSAERGGKAYQNASKIDRTLWQGLVSANVKKANFIVGGEFSSMPVLDSLPIAKNQLEFYLSNGEVAVLSAFPIFLADYYGQKIYEI</sequence>
<dbReference type="RefSeq" id="WP_309636778.1">
    <property type="nucleotide sequence ID" value="NZ_JARWAL010000008.1"/>
</dbReference>
<dbReference type="EMBL" id="JARWAL010000008">
    <property type="protein sequence ID" value="MDR5893128.1"/>
    <property type="molecule type" value="Genomic_DNA"/>
</dbReference>
<name>A0ABU1GNV3_9GAMM</name>
<reference evidence="1 2" key="1">
    <citation type="submission" date="2023-04" db="EMBL/GenBank/DDBJ databases">
        <title>A long-awaited taxogenomic arrangement of the family Halomonadaceae.</title>
        <authorList>
            <person name="De La Haba R."/>
            <person name="Chuvochina M."/>
            <person name="Wittouck S."/>
            <person name="Arahal D.R."/>
            <person name="Sanchez-Porro C."/>
            <person name="Hugenholtz P."/>
            <person name="Ventosa A."/>
        </authorList>
    </citation>
    <scope>NUCLEOTIDE SEQUENCE [LARGE SCALE GENOMIC DNA]</scope>
    <source>
        <strain evidence="1 2">DSM 17332</strain>
    </source>
</reference>
<keyword evidence="2" id="KW-1185">Reference proteome</keyword>
<evidence type="ECO:0000313" key="2">
    <source>
        <dbReference type="Proteomes" id="UP001252270"/>
    </source>
</evidence>
<evidence type="ECO:0000313" key="1">
    <source>
        <dbReference type="EMBL" id="MDR5893128.1"/>
    </source>
</evidence>
<protein>
    <submittedName>
        <fullName evidence="1">Uncharacterized protein</fullName>
    </submittedName>
</protein>
<gene>
    <name evidence="1" type="ORF">QC820_09895</name>
</gene>